<name>A0ACC5WLC5_PANGG</name>
<dbReference type="Proteomes" id="UP000829447">
    <property type="component" value="Linkage Group LG7"/>
</dbReference>
<proteinExistence type="predicted"/>
<comment type="caution">
    <text evidence="1">The sequence shown here is derived from an EMBL/GenBank/DDBJ whole genome shotgun (WGS) entry which is preliminary data.</text>
</comment>
<gene>
    <name evidence="1" type="ORF">PGIGA_G00233250</name>
</gene>
<sequence>MSYTSFQRRIVQNDLALNDRLWRTRFKDYNRKWKRLKNPFRRQHSMDFSSWMTKWICKISWKISELR</sequence>
<evidence type="ECO:0000313" key="1">
    <source>
        <dbReference type="EMBL" id="MCI4379858.1"/>
    </source>
</evidence>
<accession>A0ACC5WLC5</accession>
<organism evidence="1 2">
    <name type="scientific">Pangasianodon gigas</name>
    <name type="common">Mekong giant catfish</name>
    <name type="synonym">Pangasius gigas</name>
    <dbReference type="NCBI Taxonomy" id="30993"/>
    <lineage>
        <taxon>Eukaryota</taxon>
        <taxon>Metazoa</taxon>
        <taxon>Chordata</taxon>
        <taxon>Craniata</taxon>
        <taxon>Vertebrata</taxon>
        <taxon>Euteleostomi</taxon>
        <taxon>Actinopterygii</taxon>
        <taxon>Neopterygii</taxon>
        <taxon>Teleostei</taxon>
        <taxon>Ostariophysi</taxon>
        <taxon>Siluriformes</taxon>
        <taxon>Pangasiidae</taxon>
        <taxon>Pangasianodon</taxon>
    </lineage>
</organism>
<reference evidence="1 2" key="1">
    <citation type="journal article" date="2022" name="bioRxiv">
        <title>An ancient truncated duplication of the anti-Mullerian hormone receptor type 2 gene is a potential conserved master sex determinant in the Pangasiidae catfish family.</title>
        <authorList>
            <person name="Wen M."/>
            <person name="Pan Q."/>
            <person name="Jouanno E."/>
            <person name="Montfort J."/>
            <person name="Zahm M."/>
            <person name="Cabau C."/>
            <person name="Klopp C."/>
            <person name="Iampietro C."/>
            <person name="Roques C."/>
            <person name="Bouchez O."/>
            <person name="Castinel A."/>
            <person name="Donnadieu C."/>
            <person name="Parrinello H."/>
            <person name="Poncet C."/>
            <person name="Belmonte E."/>
            <person name="Gautier V."/>
            <person name="Avarre J.-C."/>
            <person name="Dugue R."/>
            <person name="Gustiano R."/>
            <person name="Ha T.T.T."/>
            <person name="Campet M."/>
            <person name="Sriphairoj K."/>
            <person name="Ribolli J."/>
            <person name="de Almeida F.L."/>
            <person name="Desvignes T."/>
            <person name="Postlethwait J.H."/>
            <person name="Bucao C.F."/>
            <person name="Robinson-Rechavi M."/>
            <person name="Bobe J."/>
            <person name="Herpin A."/>
            <person name="Guiguen Y."/>
        </authorList>
    </citation>
    <scope>NUCLEOTIDE SEQUENCE [LARGE SCALE GENOMIC DNA]</scope>
    <source>
        <strain evidence="1">YG-Dec2019</strain>
    </source>
</reference>
<keyword evidence="2" id="KW-1185">Reference proteome</keyword>
<protein>
    <submittedName>
        <fullName evidence="1">Uncharacterized protein</fullName>
    </submittedName>
</protein>
<evidence type="ECO:0000313" key="2">
    <source>
        <dbReference type="Proteomes" id="UP000829447"/>
    </source>
</evidence>
<dbReference type="EMBL" id="CM040460">
    <property type="protein sequence ID" value="MCI4379858.1"/>
    <property type="molecule type" value="Genomic_DNA"/>
</dbReference>